<dbReference type="KEGG" id="lins:G7067_00870"/>
<dbReference type="RefSeq" id="WP_166321336.1">
    <property type="nucleotide sequence ID" value="NZ_CP049934.1"/>
</dbReference>
<gene>
    <name evidence="1" type="ORF">G7067_00870</name>
</gene>
<evidence type="ECO:0000313" key="1">
    <source>
        <dbReference type="EMBL" id="QIM15291.1"/>
    </source>
</evidence>
<dbReference type="AlphaFoldDB" id="A0A6G8FFX1"/>
<accession>A0A6G8FFX1</accession>
<sequence>MLLNDYDPNRRDVITIVPDGLGEGLPAEFGTLAMLADGQDLVVTPSAGARGSASFTYRITDGFALSEPATVTLTVVDTDTNTAPEWCPVEGCQRTWPKPELAPGGTLVMPILEGWVDPRVIR</sequence>
<dbReference type="Proteomes" id="UP000501387">
    <property type="component" value="Chromosome"/>
</dbReference>
<dbReference type="Gene3D" id="2.60.40.3440">
    <property type="match status" value="1"/>
</dbReference>
<organism evidence="1 2">
    <name type="scientific">Leucobacter insecticola</name>
    <dbReference type="NCBI Taxonomy" id="2714934"/>
    <lineage>
        <taxon>Bacteria</taxon>
        <taxon>Bacillati</taxon>
        <taxon>Actinomycetota</taxon>
        <taxon>Actinomycetes</taxon>
        <taxon>Micrococcales</taxon>
        <taxon>Microbacteriaceae</taxon>
        <taxon>Leucobacter</taxon>
    </lineage>
</organism>
<keyword evidence="2" id="KW-1185">Reference proteome</keyword>
<reference evidence="1 2" key="1">
    <citation type="submission" date="2020-03" db="EMBL/GenBank/DDBJ databases">
        <title>Leucobacter sp. nov., isolated from beetles.</title>
        <authorList>
            <person name="Hyun D.-W."/>
            <person name="Bae J.-W."/>
        </authorList>
    </citation>
    <scope>NUCLEOTIDE SEQUENCE [LARGE SCALE GENOMIC DNA]</scope>
    <source>
        <strain evidence="1 2">HDW9B</strain>
    </source>
</reference>
<proteinExistence type="predicted"/>
<dbReference type="Pfam" id="PF17963">
    <property type="entry name" value="Big_9"/>
    <property type="match status" value="1"/>
</dbReference>
<evidence type="ECO:0000313" key="2">
    <source>
        <dbReference type="Proteomes" id="UP000501387"/>
    </source>
</evidence>
<name>A0A6G8FFX1_9MICO</name>
<protein>
    <submittedName>
        <fullName evidence="1">Cadherin-like domain-containing protein</fullName>
    </submittedName>
</protein>
<dbReference type="EMBL" id="CP049934">
    <property type="protein sequence ID" value="QIM15291.1"/>
    <property type="molecule type" value="Genomic_DNA"/>
</dbReference>